<dbReference type="Pfam" id="PF01041">
    <property type="entry name" value="DegT_DnrJ_EryC1"/>
    <property type="match status" value="1"/>
</dbReference>
<comment type="similarity">
    <text evidence="2">Belongs to the DegT/DnrJ/EryC1 family.</text>
</comment>
<keyword evidence="2" id="KW-0663">Pyridoxal phosphate</keyword>
<dbReference type="InterPro" id="IPR015421">
    <property type="entry name" value="PyrdxlP-dep_Trfase_major"/>
</dbReference>
<dbReference type="InterPro" id="IPR000653">
    <property type="entry name" value="DegT/StrS_aminotransferase"/>
</dbReference>
<dbReference type="Gene3D" id="3.40.640.10">
    <property type="entry name" value="Type I PLP-dependent aspartate aminotransferase-like (Major domain)"/>
    <property type="match status" value="1"/>
</dbReference>
<organism evidence="3">
    <name type="scientific">Actinoplanes campanulatus</name>
    <dbReference type="NCBI Taxonomy" id="113559"/>
    <lineage>
        <taxon>Bacteria</taxon>
        <taxon>Bacillati</taxon>
        <taxon>Actinomycetota</taxon>
        <taxon>Actinomycetes</taxon>
        <taxon>Micromonosporales</taxon>
        <taxon>Micromonosporaceae</taxon>
        <taxon>Actinoplanes</taxon>
    </lineage>
</organism>
<dbReference type="RefSeq" id="WP_204301633.1">
    <property type="nucleotide sequence ID" value="NZ_BAAAGQ010000076.1"/>
</dbReference>
<reference evidence="3" key="1">
    <citation type="submission" date="2021-01" db="EMBL/GenBank/DDBJ databases">
        <title>Whole genome shotgun sequence of Actinoplanes capillaceus NBRC 16408.</title>
        <authorList>
            <person name="Komaki H."/>
            <person name="Tamura T."/>
        </authorList>
    </citation>
    <scope>NUCLEOTIDE SEQUENCE [LARGE SCALE GENOMIC DNA]</scope>
    <source>
        <strain evidence="3">NBRC 16408</strain>
    </source>
</reference>
<dbReference type="InterPro" id="IPR015424">
    <property type="entry name" value="PyrdxlP-dep_Trfase"/>
</dbReference>
<sequence length="370" mass="39056">MTSTDVGFDRDHPVPDRYTVPDCGELDAMADALSDGMLSGGASIVTEYEQALADWLGVRRVIAVSSGTAALHATLVTAGVRPGDEVLLPATAPLPTAMPVLTCGAVPVIVDTLPGSLALDPDDVRRKVSARTRSAITLPLWGYPADDTAARGVLADAGVPVIEDACQAHGTQIAGRPAGTHGLAGCFSTHDRKLLATGEGGFIVTDDEDFAERVDHYTHLGHLKGGHGVNYKLAAPLAAIGLRRLAVLDHQLAARRGQAERIMSHTKGVLAELGYRDGDTPNYYSLVLVAPRAAQRIAAELAAAGLAPDSIRFGYRPLYHQPLFQNYATWCPNAEHLTATTLQLPVHPALPPETLDWIGTRVATLAGEPS</sequence>
<dbReference type="PANTHER" id="PTHR30244:SF34">
    <property type="entry name" value="DTDP-4-AMINO-4,6-DIDEOXYGALACTOSE TRANSAMINASE"/>
    <property type="match status" value="1"/>
</dbReference>
<accession>A0ABQ3WZA6</accession>
<dbReference type="SUPFAM" id="SSF53383">
    <property type="entry name" value="PLP-dependent transferases"/>
    <property type="match status" value="1"/>
</dbReference>
<comment type="cofactor">
    <cofactor evidence="1">
        <name>pyridoxal 5'-phosphate</name>
        <dbReference type="ChEBI" id="CHEBI:597326"/>
    </cofactor>
</comment>
<dbReference type="PIRSF" id="PIRSF000390">
    <property type="entry name" value="PLP_StrS"/>
    <property type="match status" value="1"/>
</dbReference>
<dbReference type="EMBL" id="BOMF01000187">
    <property type="protein sequence ID" value="GID51521.1"/>
    <property type="molecule type" value="Genomic_DNA"/>
</dbReference>
<evidence type="ECO:0000256" key="1">
    <source>
        <dbReference type="ARBA" id="ARBA00001933"/>
    </source>
</evidence>
<dbReference type="Gene3D" id="3.90.1150.10">
    <property type="entry name" value="Aspartate Aminotransferase, domain 1"/>
    <property type="match status" value="1"/>
</dbReference>
<evidence type="ECO:0008006" key="4">
    <source>
        <dbReference type="Google" id="ProtNLM"/>
    </source>
</evidence>
<dbReference type="InterPro" id="IPR015422">
    <property type="entry name" value="PyrdxlP-dep_Trfase_small"/>
</dbReference>
<name>A0ABQ3WZA6_9ACTN</name>
<evidence type="ECO:0000313" key="3">
    <source>
        <dbReference type="EMBL" id="GID51521.1"/>
    </source>
</evidence>
<gene>
    <name evidence="3" type="ORF">Aca07nite_87960</name>
</gene>
<evidence type="ECO:0000256" key="2">
    <source>
        <dbReference type="RuleBase" id="RU004508"/>
    </source>
</evidence>
<dbReference type="PANTHER" id="PTHR30244">
    <property type="entry name" value="TRANSAMINASE"/>
    <property type="match status" value="1"/>
</dbReference>
<protein>
    <recommendedName>
        <fullName evidence="4">dTDP-4-amino-4,6-dideoxygalactose transaminase</fullName>
    </recommendedName>
</protein>
<proteinExistence type="inferred from homology"/>
<comment type="caution">
    <text evidence="3">The sequence shown here is derived from an EMBL/GenBank/DDBJ whole genome shotgun (WGS) entry which is preliminary data.</text>
</comment>